<reference evidence="2 3" key="1">
    <citation type="journal article" date="2023" name="Life. Sci Alliance">
        <title>Evolutionary insights into 3D genome organization and epigenetic landscape of Vigna mungo.</title>
        <authorList>
            <person name="Junaid A."/>
            <person name="Singh B."/>
            <person name="Bhatia S."/>
        </authorList>
    </citation>
    <scope>NUCLEOTIDE SEQUENCE [LARGE SCALE GENOMIC DNA]</scope>
    <source>
        <strain evidence="2">Urdbean</strain>
    </source>
</reference>
<accession>A0AAQ3MFT6</accession>
<gene>
    <name evidence="2" type="ORF">V8G54_035913</name>
</gene>
<dbReference type="InterPro" id="IPR053134">
    <property type="entry name" value="RNA-dir_DNA_polymerase"/>
</dbReference>
<organism evidence="2 3">
    <name type="scientific">Vigna mungo</name>
    <name type="common">Black gram</name>
    <name type="synonym">Phaseolus mungo</name>
    <dbReference type="NCBI Taxonomy" id="3915"/>
    <lineage>
        <taxon>Eukaryota</taxon>
        <taxon>Viridiplantae</taxon>
        <taxon>Streptophyta</taxon>
        <taxon>Embryophyta</taxon>
        <taxon>Tracheophyta</taxon>
        <taxon>Spermatophyta</taxon>
        <taxon>Magnoliopsida</taxon>
        <taxon>eudicotyledons</taxon>
        <taxon>Gunneridae</taxon>
        <taxon>Pentapetalae</taxon>
        <taxon>rosids</taxon>
        <taxon>fabids</taxon>
        <taxon>Fabales</taxon>
        <taxon>Fabaceae</taxon>
        <taxon>Papilionoideae</taxon>
        <taxon>50 kb inversion clade</taxon>
        <taxon>NPAAA clade</taxon>
        <taxon>indigoferoid/millettioid clade</taxon>
        <taxon>Phaseoleae</taxon>
        <taxon>Vigna</taxon>
    </lineage>
</organism>
<dbReference type="Pfam" id="PF00078">
    <property type="entry name" value="RVT_1"/>
    <property type="match status" value="1"/>
</dbReference>
<name>A0AAQ3MFT6_VIGMU</name>
<dbReference type="PROSITE" id="PS00141">
    <property type="entry name" value="ASP_PROTEASE"/>
    <property type="match status" value="1"/>
</dbReference>
<dbReference type="InterPro" id="IPR000477">
    <property type="entry name" value="RT_dom"/>
</dbReference>
<dbReference type="InterPro" id="IPR001969">
    <property type="entry name" value="Aspartic_peptidase_AS"/>
</dbReference>
<evidence type="ECO:0000313" key="3">
    <source>
        <dbReference type="Proteomes" id="UP001374535"/>
    </source>
</evidence>
<dbReference type="PANTHER" id="PTHR24559:SF444">
    <property type="entry name" value="REVERSE TRANSCRIPTASE DOMAIN-CONTAINING PROTEIN"/>
    <property type="match status" value="1"/>
</dbReference>
<dbReference type="CDD" id="cd01647">
    <property type="entry name" value="RT_LTR"/>
    <property type="match status" value="1"/>
</dbReference>
<dbReference type="Gene3D" id="3.30.70.270">
    <property type="match status" value="1"/>
</dbReference>
<dbReference type="PANTHER" id="PTHR24559">
    <property type="entry name" value="TRANSPOSON TY3-I GAG-POL POLYPROTEIN"/>
    <property type="match status" value="1"/>
</dbReference>
<dbReference type="Pfam" id="PF02992">
    <property type="entry name" value="Transposase_21"/>
    <property type="match status" value="1"/>
</dbReference>
<dbReference type="InterPro" id="IPR004242">
    <property type="entry name" value="Transposase_21"/>
</dbReference>
<dbReference type="InterPro" id="IPR021109">
    <property type="entry name" value="Peptidase_aspartic_dom_sf"/>
</dbReference>
<evidence type="ECO:0000313" key="2">
    <source>
        <dbReference type="EMBL" id="WVY90399.1"/>
    </source>
</evidence>
<dbReference type="Proteomes" id="UP001374535">
    <property type="component" value="Chromosome 11"/>
</dbReference>
<proteinExistence type="predicted"/>
<feature type="domain" description="Reverse transcriptase" evidence="1">
    <location>
        <begin position="919"/>
        <end position="1045"/>
    </location>
</feature>
<dbReference type="SUPFAM" id="SSF56672">
    <property type="entry name" value="DNA/RNA polymerases"/>
    <property type="match status" value="1"/>
</dbReference>
<protein>
    <recommendedName>
        <fullName evidence="1">Reverse transcriptase domain-containing protein</fullName>
    </recommendedName>
</protein>
<dbReference type="CDD" id="cd00303">
    <property type="entry name" value="retropepsin_like"/>
    <property type="match status" value="1"/>
</dbReference>
<sequence length="1083" mass="123519">MPYLISVITCSACCWKPFGHQLFGLYLLVTVRSSDSLLCMFNLCSMSFGLQLCSASVCPVFDLELLYTVQPLTNTYHSNCHFLNHSLKRRDLERLLYKCLIYCAWMEEMKKTMVDEDNDCANYRGVKKNSAKLIRLPPRTCIWLHVRCISMVEECHELAGGACEVVSVINFNLDFEFSLLHPWIFSVKPFVSHQGKLEEDIVDEVDGLRNGINNRKWKRQAVHVITSRAPQSKECDTLVYHRLLDMSEFLLEFSPSYHRECQLADQKRGKSQGEGPNNSEAVGTVMASLTPYHMPTTMELIDSCKKCKTSRWKPKKRNTIGDDVVVNKRKKIPTKRMFLSSKIAEHMRWHASESTIEGMLSHPRDSEAWKKFDLMHLQFALDPRNVRLGLATNGFNPYGNLNTNHNIWPFVLIPLTALTVRKGGNGSKPINLVRPAGSKRDTIARMERDTEGRLEAIEITMEGMKAGSAVVRRDLQQIMQILGTNANNMEGHSDDGFVNDNQQRRVGEVGGRGVSDICEEQRPWRKRVELPTFDGVVSDEEKVEIAYISMEGSATYWFTFWKEKAKSRSWEGLKATMVNRFGGGFRGTVFVRLQVLGYFLAGLCEDIKGQELMAAMRIARDVEDAMIRAKGGYESGFKINPSVSRSARIMIRSEVNRPPMNQYKGTESMGFSRRDGVAANTNARASTSMGNENRGRMVKNLPYLEFLKRKEEGRCFRCRGLFAPGHRCAKRSLQVLLLAEDEEGEEKPLELLACSAEGLTSPKTMKLIGKIGERRVVVLIDSGASHNYISRRITEELKLPITDTPLVSLEEAIVKEEFYGFELGGVDVILGVAWLAKLGELEEPKTLLKLADTESWWRKRRTVEKEENSEWDDDLTKAHTIVYFERCKAYPHLMTRSTESHSRKESSTSPFSSPVILVKKKDDNWCFCVDYRALNRATVPDKFPISGAKYSSKIDLKAGYHQIRMGEDVPKTAFRTHQGHFEFLVMPFALTNVSATFQSTMNSLLQQYLRKCVLLFFDDILVYSPTWKDHLEQLKLVLQLLDEFGKQRICYLGHQISERGVEMDSDKMKAVLEWEEPKMKEVS</sequence>
<dbReference type="GO" id="GO:0004190">
    <property type="term" value="F:aspartic-type endopeptidase activity"/>
    <property type="evidence" value="ECO:0007669"/>
    <property type="project" value="InterPro"/>
</dbReference>
<dbReference type="Gene3D" id="3.10.10.10">
    <property type="entry name" value="HIV Type 1 Reverse Transcriptase, subunit A, domain 1"/>
    <property type="match status" value="1"/>
</dbReference>
<dbReference type="InterPro" id="IPR043502">
    <property type="entry name" value="DNA/RNA_pol_sf"/>
</dbReference>
<dbReference type="Gene3D" id="2.40.70.10">
    <property type="entry name" value="Acid Proteases"/>
    <property type="match status" value="1"/>
</dbReference>
<dbReference type="InterPro" id="IPR043128">
    <property type="entry name" value="Rev_trsase/Diguanyl_cyclase"/>
</dbReference>
<evidence type="ECO:0000259" key="1">
    <source>
        <dbReference type="Pfam" id="PF00078"/>
    </source>
</evidence>
<keyword evidence="3" id="KW-1185">Reference proteome</keyword>
<dbReference type="GO" id="GO:0006508">
    <property type="term" value="P:proteolysis"/>
    <property type="evidence" value="ECO:0007669"/>
    <property type="project" value="InterPro"/>
</dbReference>
<dbReference type="AlphaFoldDB" id="A0AAQ3MFT6"/>
<dbReference type="EMBL" id="CP144690">
    <property type="protein sequence ID" value="WVY90399.1"/>
    <property type="molecule type" value="Genomic_DNA"/>
</dbReference>